<evidence type="ECO:0000256" key="2">
    <source>
        <dbReference type="SAM" id="MobiDB-lite"/>
    </source>
</evidence>
<organism evidence="4 5">
    <name type="scientific">Croceimicrobium hydrocarbonivorans</name>
    <dbReference type="NCBI Taxonomy" id="2761580"/>
    <lineage>
        <taxon>Bacteria</taxon>
        <taxon>Pseudomonadati</taxon>
        <taxon>Bacteroidota</taxon>
        <taxon>Flavobacteriia</taxon>
        <taxon>Flavobacteriales</taxon>
        <taxon>Owenweeksiaceae</taxon>
        <taxon>Croceimicrobium</taxon>
    </lineage>
</organism>
<dbReference type="EMBL" id="CP060139">
    <property type="protein sequence ID" value="QNR24627.1"/>
    <property type="molecule type" value="Genomic_DNA"/>
</dbReference>
<sequence length="326" mass="37514">MKLRVEQISMALGLIGISTLLIFARYGERDDVGQKEDFKDNYSIYSLPIPEHLDFAGEAVPLDDPQVVEAFDRELLVNTYWQSQTLLFIKRSARHFPTIEKILKENGVPLDFKYLPLVESGLTPIVSPAGAVGFWQIMESTGKQYGLEIDREVDERYHVEKATRVACAYLKEAYAEFGSWTLAAASYNMGISGLKKQMERQRENSYYALNLNPETARYVYRLLAVKEILEAPDQYGFHVRAKDRYLPQETFTVKVDSSISHVAYLNEKYGINYRILKYYNPWLRMENLPNPQSKVYEFVIPKKASNTQDQPFDPPITQPAAEQSNH</sequence>
<evidence type="ECO:0000259" key="3">
    <source>
        <dbReference type="Pfam" id="PF01464"/>
    </source>
</evidence>
<protein>
    <submittedName>
        <fullName evidence="4">Lytic transglycosylase domain-containing protein</fullName>
    </submittedName>
</protein>
<dbReference type="AlphaFoldDB" id="A0A7H0VFX9"/>
<dbReference type="RefSeq" id="WP_210759154.1">
    <property type="nucleotide sequence ID" value="NZ_CP060139.1"/>
</dbReference>
<keyword evidence="5" id="KW-1185">Reference proteome</keyword>
<evidence type="ECO:0000313" key="5">
    <source>
        <dbReference type="Proteomes" id="UP000516305"/>
    </source>
</evidence>
<dbReference type="PANTHER" id="PTHR37423">
    <property type="entry name" value="SOLUBLE LYTIC MUREIN TRANSGLYCOSYLASE-RELATED"/>
    <property type="match status" value="1"/>
</dbReference>
<evidence type="ECO:0000313" key="4">
    <source>
        <dbReference type="EMBL" id="QNR24627.1"/>
    </source>
</evidence>
<feature type="domain" description="Transglycosylase SLT" evidence="3">
    <location>
        <begin position="103"/>
        <end position="207"/>
    </location>
</feature>
<name>A0A7H0VFX9_9FLAO</name>
<dbReference type="InterPro" id="IPR023346">
    <property type="entry name" value="Lysozyme-like_dom_sf"/>
</dbReference>
<proteinExistence type="inferred from homology"/>
<accession>A0A7H0VFX9</accession>
<dbReference type="KEGG" id="chyd:H4K34_01935"/>
<evidence type="ECO:0000256" key="1">
    <source>
        <dbReference type="ARBA" id="ARBA00007734"/>
    </source>
</evidence>
<dbReference type="InterPro" id="IPR008258">
    <property type="entry name" value="Transglycosylase_SLT_dom_1"/>
</dbReference>
<reference evidence="4 5" key="1">
    <citation type="submission" date="2020-08" db="EMBL/GenBank/DDBJ databases">
        <title>Croceimicrobium hydrocarbonivorans gen. nov., sp. nov., a novel marine bacterium isolated from a bacterial consortium that degrades polyethylene terephthalate.</title>
        <authorList>
            <person name="Liu R."/>
        </authorList>
    </citation>
    <scope>NUCLEOTIDE SEQUENCE [LARGE SCALE GENOMIC DNA]</scope>
    <source>
        <strain evidence="4 5">A20-9</strain>
    </source>
</reference>
<dbReference type="Gene3D" id="1.10.530.10">
    <property type="match status" value="1"/>
</dbReference>
<dbReference type="PANTHER" id="PTHR37423:SF2">
    <property type="entry name" value="MEMBRANE-BOUND LYTIC MUREIN TRANSGLYCOSYLASE C"/>
    <property type="match status" value="1"/>
</dbReference>
<comment type="similarity">
    <text evidence="1">Belongs to the transglycosylase Slt family.</text>
</comment>
<dbReference type="Proteomes" id="UP000516305">
    <property type="component" value="Chromosome"/>
</dbReference>
<feature type="region of interest" description="Disordered" evidence="2">
    <location>
        <begin position="305"/>
        <end position="326"/>
    </location>
</feature>
<gene>
    <name evidence="4" type="ORF">H4K34_01935</name>
</gene>
<dbReference type="Pfam" id="PF01464">
    <property type="entry name" value="SLT"/>
    <property type="match status" value="1"/>
</dbReference>
<dbReference type="CDD" id="cd16894">
    <property type="entry name" value="MltD-like"/>
    <property type="match status" value="1"/>
</dbReference>
<dbReference type="SUPFAM" id="SSF53955">
    <property type="entry name" value="Lysozyme-like"/>
    <property type="match status" value="1"/>
</dbReference>